<dbReference type="PIRSF" id="PIRSF004976">
    <property type="entry name" value="ATPase_YdaO"/>
    <property type="match status" value="1"/>
</dbReference>
<dbReference type="AlphaFoldDB" id="A0A8J6UH95"/>
<reference evidence="3" key="1">
    <citation type="submission" date="2020-09" db="EMBL/GenBank/DDBJ databases">
        <title>Pelobacter alkaliphilus sp. nov., a novel anaerobic arsenate-reducing bacterium from terrestrial mud volcano.</title>
        <authorList>
            <person name="Khomyakova M.A."/>
            <person name="Merkel A.Y."/>
            <person name="Slobodkin A.I."/>
        </authorList>
    </citation>
    <scope>NUCLEOTIDE SEQUENCE</scope>
    <source>
        <strain evidence="3">M08fum</strain>
    </source>
</reference>
<evidence type="ECO:0000256" key="1">
    <source>
        <dbReference type="ARBA" id="ARBA00022679"/>
    </source>
</evidence>
<sequence length="249" mass="28221">MDKTTEKLHNRIKRCCGKAIGDFNLIEDGDRIAVAVSGGKDSWTLLHILDDLRRRAPVNFELIAVNFDPGFRGYRSDLIADYLQRHNLPWHLEKTASAAVIDDKLRPGSSYCAFCARLRRGFLYSVAQRLGCNKVALGHHLDDFIETLLLNQFFAGKLAAMSPKMPAENGQQTVIRPLVYVEEALISDYSGRCDFPIISCACPLAGEQEQRQQRQRMKRLIKELSSEIPQIRHSLLRAMGNIHHRHLLG</sequence>
<dbReference type="InterPro" id="IPR035107">
    <property type="entry name" value="tRNA_thiolation_TtcA_Ctu1"/>
</dbReference>
<name>A0A8J6UH95_9BACT</name>
<proteinExistence type="predicted"/>
<dbReference type="EMBL" id="JACWUN010000011">
    <property type="protein sequence ID" value="MBD1401113.1"/>
    <property type="molecule type" value="Genomic_DNA"/>
</dbReference>
<evidence type="ECO:0000259" key="2">
    <source>
        <dbReference type="Pfam" id="PF01171"/>
    </source>
</evidence>
<keyword evidence="1 3" id="KW-0808">Transferase</keyword>
<gene>
    <name evidence="3" type="primary">ttcA</name>
    <name evidence="3" type="ORF">ICT70_10540</name>
</gene>
<dbReference type="NCBIfam" id="NF007972">
    <property type="entry name" value="PRK10696.1"/>
    <property type="match status" value="1"/>
</dbReference>
<feature type="domain" description="tRNA(Ile)-lysidine/2-thiocytidine synthase N-terminal" evidence="2">
    <location>
        <begin position="32"/>
        <end position="190"/>
    </location>
</feature>
<evidence type="ECO:0000313" key="3">
    <source>
        <dbReference type="EMBL" id="MBD1401113.1"/>
    </source>
</evidence>
<dbReference type="GO" id="GO:0016740">
    <property type="term" value="F:transferase activity"/>
    <property type="evidence" value="ECO:0007669"/>
    <property type="project" value="UniProtKB-KW"/>
</dbReference>
<dbReference type="InterPro" id="IPR014729">
    <property type="entry name" value="Rossmann-like_a/b/a_fold"/>
</dbReference>
<dbReference type="Gene3D" id="3.40.50.620">
    <property type="entry name" value="HUPs"/>
    <property type="match status" value="1"/>
</dbReference>
<accession>A0A8J6UH95</accession>
<keyword evidence="4" id="KW-1185">Reference proteome</keyword>
<dbReference type="GO" id="GO:0008033">
    <property type="term" value="P:tRNA processing"/>
    <property type="evidence" value="ECO:0007669"/>
    <property type="project" value="InterPro"/>
</dbReference>
<protein>
    <submittedName>
        <fullName evidence="3">tRNA 2-thiocytidine(32) synthetase TtcA</fullName>
        <ecNumber evidence="3">2.8.1.-</ecNumber>
    </submittedName>
</protein>
<dbReference type="EC" id="2.8.1.-" evidence="3"/>
<dbReference type="CDD" id="cd24138">
    <property type="entry name" value="TtcA-like"/>
    <property type="match status" value="1"/>
</dbReference>
<evidence type="ECO:0000313" key="4">
    <source>
        <dbReference type="Proteomes" id="UP000632828"/>
    </source>
</evidence>
<dbReference type="Pfam" id="PF01171">
    <property type="entry name" value="ATP_bind_3"/>
    <property type="match status" value="1"/>
</dbReference>
<dbReference type="PANTHER" id="PTHR43686:SF1">
    <property type="entry name" value="AMINOTRAN_5 DOMAIN-CONTAINING PROTEIN"/>
    <property type="match status" value="1"/>
</dbReference>
<dbReference type="InterPro" id="IPR011063">
    <property type="entry name" value="TilS/TtcA_N"/>
</dbReference>
<dbReference type="PANTHER" id="PTHR43686">
    <property type="entry name" value="SULFURTRANSFERASE-RELATED"/>
    <property type="match status" value="1"/>
</dbReference>
<dbReference type="RefSeq" id="WP_191156361.1">
    <property type="nucleotide sequence ID" value="NZ_JACWUN010000011.1"/>
</dbReference>
<dbReference type="SUPFAM" id="SSF52402">
    <property type="entry name" value="Adenine nucleotide alpha hydrolases-like"/>
    <property type="match status" value="1"/>
</dbReference>
<comment type="caution">
    <text evidence="3">The sequence shown here is derived from an EMBL/GenBank/DDBJ whole genome shotgun (WGS) entry which is preliminary data.</text>
</comment>
<organism evidence="3 4">
    <name type="scientific">Pelovirga terrestris</name>
    <dbReference type="NCBI Taxonomy" id="2771352"/>
    <lineage>
        <taxon>Bacteria</taxon>
        <taxon>Pseudomonadati</taxon>
        <taxon>Thermodesulfobacteriota</taxon>
        <taxon>Desulfuromonadia</taxon>
        <taxon>Geobacterales</taxon>
        <taxon>Geobacteraceae</taxon>
        <taxon>Pelovirga</taxon>
    </lineage>
</organism>
<dbReference type="Proteomes" id="UP000632828">
    <property type="component" value="Unassembled WGS sequence"/>
</dbReference>